<keyword evidence="3" id="KW-0808">Transferase</keyword>
<reference evidence="3 4" key="1">
    <citation type="submission" date="2019-07" db="EMBL/GenBank/DDBJ databases">
        <authorList>
            <person name="Hibberd C M."/>
            <person name="Gehrig L. J."/>
            <person name="Chang H.-W."/>
            <person name="Venkatesh S."/>
        </authorList>
    </citation>
    <scope>NUCLEOTIDE SEQUENCE [LARGE SCALE GENOMIC DNA]</scope>
    <source>
        <strain evidence="3">Ruminococcus_torques_SSTS_Bg7063</strain>
    </source>
</reference>
<feature type="domain" description="Polysaccharide pyruvyl transferase" evidence="2">
    <location>
        <begin position="13"/>
        <end position="299"/>
    </location>
</feature>
<evidence type="ECO:0000313" key="3">
    <source>
        <dbReference type="EMBL" id="VUX18212.1"/>
    </source>
</evidence>
<evidence type="ECO:0000256" key="1">
    <source>
        <dbReference type="SAM" id="Coils"/>
    </source>
</evidence>
<sequence>MKNILISTTRQWNPGDEFIMMGSLNIMKELYGNIINPIIFNRNPDIRGGANFRNSTRNYKFSYKWDKSTFKGKGGLHELFRIGHYDNSWKDDMNISNIDMALFAGSPEWYGKRLKAMYQAIEKGDIPTIFLGLGAGDSIDFAKSDAIVDRVLTMAKVIMTRDKQTEKMLKKYGAIYMPCPALFAAPSNKIVKEVKKIGLIYATHETLKGNNVSKSMHDYIIDLYKELNKMYDVELVCHYIDEIDKAKDEFPDIDINYSYDSKDYIDIYNKFDLVIGGRVHGIGMSASLGIPGIMIKHDSRSSTTDGFLATSINIGTSVNDIVEIIEAKSKNIENESKKLNEHKKETMSKYLEILKERLHD</sequence>
<dbReference type="InterPro" id="IPR007345">
    <property type="entry name" value="Polysacch_pyruvyl_Trfase"/>
</dbReference>
<evidence type="ECO:0000313" key="4">
    <source>
        <dbReference type="Proteomes" id="UP000363661"/>
    </source>
</evidence>
<proteinExistence type="predicted"/>
<dbReference type="AlphaFoldDB" id="A0A564UFV3"/>
<protein>
    <submittedName>
        <fullName evidence="3">Polysaccharide pyruvyl transferase</fullName>
    </submittedName>
</protein>
<gene>
    <name evidence="3" type="ORF">RTSSTS7063_02392</name>
</gene>
<keyword evidence="1" id="KW-0175">Coiled coil</keyword>
<dbReference type="EMBL" id="CABHNA010000080">
    <property type="protein sequence ID" value="VUX18212.1"/>
    <property type="molecule type" value="Genomic_DNA"/>
</dbReference>
<keyword evidence="4" id="KW-1185">Reference proteome</keyword>
<dbReference type="Proteomes" id="UP000363661">
    <property type="component" value="Unassembled WGS sequence"/>
</dbReference>
<dbReference type="RefSeq" id="WP_144367648.1">
    <property type="nucleotide sequence ID" value="NZ_CABHNA010000080.1"/>
</dbReference>
<name>A0A564UFV3_9FIRM</name>
<feature type="coiled-coil region" evidence="1">
    <location>
        <begin position="322"/>
        <end position="349"/>
    </location>
</feature>
<organism evidence="3 4">
    <name type="scientific">[Ruminococcus] torques</name>
    <dbReference type="NCBI Taxonomy" id="33039"/>
    <lineage>
        <taxon>Bacteria</taxon>
        <taxon>Bacillati</taxon>
        <taxon>Bacillota</taxon>
        <taxon>Clostridia</taxon>
        <taxon>Lachnospirales</taxon>
        <taxon>Lachnospiraceae</taxon>
        <taxon>Mediterraneibacter</taxon>
    </lineage>
</organism>
<dbReference type="GO" id="GO:0016740">
    <property type="term" value="F:transferase activity"/>
    <property type="evidence" value="ECO:0007669"/>
    <property type="project" value="UniProtKB-KW"/>
</dbReference>
<dbReference type="Pfam" id="PF04230">
    <property type="entry name" value="PS_pyruv_trans"/>
    <property type="match status" value="1"/>
</dbReference>
<evidence type="ECO:0000259" key="2">
    <source>
        <dbReference type="Pfam" id="PF04230"/>
    </source>
</evidence>
<accession>A0A564UFV3</accession>